<dbReference type="EMBL" id="JAAXPE010000026">
    <property type="protein sequence ID" value="NKY88160.1"/>
    <property type="molecule type" value="Genomic_DNA"/>
</dbReference>
<organism evidence="4 5">
    <name type="scientific">Nocardia veterana</name>
    <dbReference type="NCBI Taxonomy" id="132249"/>
    <lineage>
        <taxon>Bacteria</taxon>
        <taxon>Bacillati</taxon>
        <taxon>Actinomycetota</taxon>
        <taxon>Actinomycetes</taxon>
        <taxon>Mycobacteriales</taxon>
        <taxon>Nocardiaceae</taxon>
        <taxon>Nocardia</taxon>
    </lineage>
</organism>
<reference evidence="4 5" key="1">
    <citation type="submission" date="2020-04" db="EMBL/GenBank/DDBJ databases">
        <title>MicrobeNet Type strains.</title>
        <authorList>
            <person name="Nicholson A.C."/>
        </authorList>
    </citation>
    <scope>NUCLEOTIDE SEQUENCE [LARGE SCALE GENOMIC DNA]</scope>
    <source>
        <strain evidence="4 5">DSM 44445</strain>
    </source>
</reference>
<keyword evidence="1" id="KW-0677">Repeat</keyword>
<sequence>MTSSTEKAEARDMNPHEVIALAVTAGAAGDADTTAPAVAEAYRVLRDRITRDYPGVDPISVEHAAASDAERSALAASLERHGAGEDAELLAAAEKFIATAVSSPALDRTHAILSEVVLGGSEELLGTDHPDTLAIRHELARTYHSIGQLDRAIAHFEATLTAREQVNGPTDPLTLETRIGLADCYRDAGRIDDLIPLDSAVLAARTQHLGHAHPDTVAARDRLAEDYEAAGMFAEAIEMRAANLRARREALGPDHPETLVTYRHIARAYEAAGRIEDAVTAYETALAEYERALGRDHVHTSVVRYSLARAYSSAGRPDDSITCHTAAIDDYTRIAGPDHPDPHVMRASLGQVLESVGRIEEARAAYAETAAAYARLLEPDSTALLNVRIDYARTTVSQLENTLGPDHPNTLDARGDLATALQAAGRTEDAIAECEQALSRAGDIHGAQHDTTGRLGALLAEFARTDSDTPVTDHGSDRGNHRQQPDDSDHPVEGRDHPVEATELRERARHAEQTGRAAEAEELFRQAFEAGDPVAAHDLGMLLATRGDDAGAEEWVRRAAELGVPDSAFELGCLEQRRNDLIAAEHWYRRAADNGHRDSLLNLGILRQDRGDHAEAIACFTRAWEMGADKAAFNLGRLYDDGGDPESATIWYGRAAERGNGGAAFNLGFVRQDLGDSEGHLAAWRRAAECLHPRAAYALGVVHRDRGDITAAIHWFRRAVTEVGSEEAASQLTDLYRQRGENAKAAFWGEFIDGLSNFSVEFDRFAATTSAAAIHRQNILNATLDHGDVIFDGTGRKLTVGPTDYDGVTVLGSYSHSTRTWLWAWANPNFTPDHPAVEPLRRIREYGELHDIPEFTVGRLDLSRFRDPHQAASTMAIAAAALLEGNGVKSCRINDGQGSAYYHLDDPRLPADEFDPVAAPRLLLTATEVFPADHRRVVRGFLSHYGMTPDETPDSITALSPQGHRIAIAFTSDGLISTISCG</sequence>
<evidence type="ECO:0000256" key="2">
    <source>
        <dbReference type="ARBA" id="ARBA00022803"/>
    </source>
</evidence>
<dbReference type="Proteomes" id="UP000523447">
    <property type="component" value="Unassembled WGS sequence"/>
</dbReference>
<dbReference type="InterPro" id="IPR049249">
    <property type="entry name" value="DUF6882"/>
</dbReference>
<dbReference type="PANTHER" id="PTHR45641:SF19">
    <property type="entry name" value="NEPHROCYSTIN-3"/>
    <property type="match status" value="1"/>
</dbReference>
<gene>
    <name evidence="4" type="ORF">HGA07_21365</name>
</gene>
<dbReference type="SMART" id="SM00671">
    <property type="entry name" value="SEL1"/>
    <property type="match status" value="4"/>
</dbReference>
<comment type="caution">
    <text evidence="4">The sequence shown here is derived from an EMBL/GenBank/DDBJ whole genome shotgun (WGS) entry which is preliminary data.</text>
</comment>
<dbReference type="Pfam" id="PF13374">
    <property type="entry name" value="TPR_10"/>
    <property type="match status" value="1"/>
</dbReference>
<dbReference type="SUPFAM" id="SSF81901">
    <property type="entry name" value="HCP-like"/>
    <property type="match status" value="1"/>
</dbReference>
<dbReference type="InterPro" id="IPR019734">
    <property type="entry name" value="TPR_rpt"/>
</dbReference>
<protein>
    <submittedName>
        <fullName evidence="4">Tetratricopeptide/SEL1-like repeat protein</fullName>
    </submittedName>
</protein>
<dbReference type="Pfam" id="PF13432">
    <property type="entry name" value="TPR_16"/>
    <property type="match status" value="3"/>
</dbReference>
<evidence type="ECO:0000313" key="4">
    <source>
        <dbReference type="EMBL" id="NKY88160.1"/>
    </source>
</evidence>
<dbReference type="InterPro" id="IPR011990">
    <property type="entry name" value="TPR-like_helical_dom_sf"/>
</dbReference>
<evidence type="ECO:0000256" key="3">
    <source>
        <dbReference type="SAM" id="MobiDB-lite"/>
    </source>
</evidence>
<proteinExistence type="predicted"/>
<accession>A0A7X6RJF7</accession>
<evidence type="ECO:0000313" key="5">
    <source>
        <dbReference type="Proteomes" id="UP000523447"/>
    </source>
</evidence>
<dbReference type="PANTHER" id="PTHR45641">
    <property type="entry name" value="TETRATRICOPEPTIDE REPEAT PROTEIN (AFU_ORTHOLOGUE AFUA_6G03870)"/>
    <property type="match status" value="1"/>
</dbReference>
<dbReference type="SMART" id="SM00028">
    <property type="entry name" value="TPR"/>
    <property type="match status" value="7"/>
</dbReference>
<keyword evidence="2" id="KW-0802">TPR repeat</keyword>
<dbReference type="InterPro" id="IPR006597">
    <property type="entry name" value="Sel1-like"/>
</dbReference>
<feature type="region of interest" description="Disordered" evidence="3">
    <location>
        <begin position="467"/>
        <end position="496"/>
    </location>
</feature>
<dbReference type="AlphaFoldDB" id="A0A7X6RJF7"/>
<evidence type="ECO:0000256" key="1">
    <source>
        <dbReference type="ARBA" id="ARBA00022737"/>
    </source>
</evidence>
<keyword evidence="5" id="KW-1185">Reference proteome</keyword>
<dbReference type="Pfam" id="PF21813">
    <property type="entry name" value="DUF6882"/>
    <property type="match status" value="1"/>
</dbReference>
<dbReference type="Pfam" id="PF13424">
    <property type="entry name" value="TPR_12"/>
    <property type="match status" value="3"/>
</dbReference>
<feature type="compositionally biased region" description="Basic and acidic residues" evidence="3">
    <location>
        <begin position="474"/>
        <end position="496"/>
    </location>
</feature>
<dbReference type="SUPFAM" id="SSF48452">
    <property type="entry name" value="TPR-like"/>
    <property type="match status" value="3"/>
</dbReference>
<dbReference type="RefSeq" id="WP_157171697.1">
    <property type="nucleotide sequence ID" value="NZ_CAWPHS010000019.1"/>
</dbReference>
<name>A0A7X6RJF7_9NOCA</name>
<dbReference type="Gene3D" id="1.25.40.10">
    <property type="entry name" value="Tetratricopeptide repeat domain"/>
    <property type="match status" value="5"/>
</dbReference>
<dbReference type="Pfam" id="PF08238">
    <property type="entry name" value="Sel1"/>
    <property type="match status" value="1"/>
</dbReference>